<proteinExistence type="predicted"/>
<dbReference type="NCBIfam" id="TIGR03309">
    <property type="entry name" value="matur_yqeB"/>
    <property type="match status" value="1"/>
</dbReference>
<dbReference type="InterPro" id="IPR017695">
    <property type="entry name" value="Se-dep_Mo_hydrolase_YqeB"/>
</dbReference>
<evidence type="ECO:0008006" key="3">
    <source>
        <dbReference type="Google" id="ProtNLM"/>
    </source>
</evidence>
<dbReference type="RefSeq" id="WP_228103268.1">
    <property type="nucleotide sequence ID" value="NZ_CP101637.1"/>
</dbReference>
<protein>
    <recommendedName>
        <fullName evidence="3">Molybdenum hydroxylase</fullName>
    </recommendedName>
</protein>
<organism evidence="1 2">
    <name type="scientific">Terrisporobacter mayombei</name>
    <dbReference type="NCBI Taxonomy" id="1541"/>
    <lineage>
        <taxon>Bacteria</taxon>
        <taxon>Bacillati</taxon>
        <taxon>Bacillota</taxon>
        <taxon>Clostridia</taxon>
        <taxon>Peptostreptococcales</taxon>
        <taxon>Peptostreptococcaceae</taxon>
        <taxon>Terrisporobacter</taxon>
    </lineage>
</organism>
<dbReference type="Proteomes" id="UP001235030">
    <property type="component" value="Chromosome"/>
</dbReference>
<evidence type="ECO:0000313" key="2">
    <source>
        <dbReference type="Proteomes" id="UP001235030"/>
    </source>
</evidence>
<reference evidence="1 2" key="1">
    <citation type="submission" date="2022-07" db="EMBL/GenBank/DDBJ databases">
        <title>Genome sequence of Terrisporobacter mayombei DSM6539.</title>
        <authorList>
            <person name="Boeer T."/>
            <person name="Bengelsdorf F.R."/>
            <person name="Daniel R."/>
            <person name="Poehlein A."/>
        </authorList>
    </citation>
    <scope>NUCLEOTIDE SEQUENCE [LARGE SCALE GENOMIC DNA]</scope>
    <source>
        <strain evidence="1 2">DSM 6539</strain>
    </source>
</reference>
<dbReference type="EMBL" id="CP101637">
    <property type="protein sequence ID" value="WMT81081.1"/>
    <property type="molecule type" value="Genomic_DNA"/>
</dbReference>
<gene>
    <name evidence="1" type="ORF">TEMA_14130</name>
</gene>
<dbReference type="Gene3D" id="3.40.630.10">
    <property type="entry name" value="Zn peptidases"/>
    <property type="match status" value="1"/>
</dbReference>
<keyword evidence="2" id="KW-1185">Reference proteome</keyword>
<sequence>MKKDIIVIRGGGDIATGTIYKLHRCGFKVVILEIENPSAIRRSVCFSEAVYENKIVVENVVCEKANNIEEVYSILDRNEIPVIIDPSGNYIEKLKPLALVDAILAKRNLGTRKDMAPITIALGPGFCAGEDVDIVIETMRGHDLGRIIEKGYAISNTGIPGTVKGVSKDRVIYSPSSGIISNMKEIGDIVKKGEVIAKINDTENETITEVKATIDGVLRGIIRDKSKIKVRLKIADIDPRIEEVKNSYTISDKARTIAGGVLEAVLYMKQRHEGR</sequence>
<evidence type="ECO:0000313" key="1">
    <source>
        <dbReference type="EMBL" id="WMT81081.1"/>
    </source>
</evidence>
<name>A0ABY9PZF3_9FIRM</name>
<accession>A0ABY9PZF3</accession>